<sequence>EPENEQGENSTSIEPAAVENKTLIKPKKGRASEPRECSSDFAAEFSEEFFRKRLLGVGHKAVTKAEIAAALQYRSSWLKEAIRGHSLVEAYQGDQRVKSELEFKSPTGKIKGSARLLKFLVDHNAEVSKKST</sequence>
<gene>
    <name evidence="2" type="ORF">V5O48_018449</name>
</gene>
<evidence type="ECO:0000313" key="3">
    <source>
        <dbReference type="Proteomes" id="UP001465976"/>
    </source>
</evidence>
<keyword evidence="3" id="KW-1185">Reference proteome</keyword>
<feature type="non-terminal residue" evidence="2">
    <location>
        <position position="1"/>
    </location>
</feature>
<evidence type="ECO:0000313" key="2">
    <source>
        <dbReference type="EMBL" id="KAL0563617.1"/>
    </source>
</evidence>
<evidence type="ECO:0000256" key="1">
    <source>
        <dbReference type="SAM" id="MobiDB-lite"/>
    </source>
</evidence>
<protein>
    <submittedName>
        <fullName evidence="2">Uncharacterized protein</fullName>
    </submittedName>
</protein>
<dbReference type="EMBL" id="JBAHYK010003347">
    <property type="protein sequence ID" value="KAL0563617.1"/>
    <property type="molecule type" value="Genomic_DNA"/>
</dbReference>
<accession>A0ABR3EL60</accession>
<organism evidence="2 3">
    <name type="scientific">Marasmius crinis-equi</name>
    <dbReference type="NCBI Taxonomy" id="585013"/>
    <lineage>
        <taxon>Eukaryota</taxon>
        <taxon>Fungi</taxon>
        <taxon>Dikarya</taxon>
        <taxon>Basidiomycota</taxon>
        <taxon>Agaricomycotina</taxon>
        <taxon>Agaricomycetes</taxon>
        <taxon>Agaricomycetidae</taxon>
        <taxon>Agaricales</taxon>
        <taxon>Marasmiineae</taxon>
        <taxon>Marasmiaceae</taxon>
        <taxon>Marasmius</taxon>
    </lineage>
</organism>
<reference evidence="2 3" key="1">
    <citation type="submission" date="2024-02" db="EMBL/GenBank/DDBJ databases">
        <title>A draft genome for the cacao thread blight pathogen Marasmius crinis-equi.</title>
        <authorList>
            <person name="Cohen S.P."/>
            <person name="Baruah I.K."/>
            <person name="Amoako-Attah I."/>
            <person name="Bukari Y."/>
            <person name="Meinhardt L.W."/>
            <person name="Bailey B.A."/>
        </authorList>
    </citation>
    <scope>NUCLEOTIDE SEQUENCE [LARGE SCALE GENOMIC DNA]</scope>
    <source>
        <strain evidence="2 3">GH-76</strain>
    </source>
</reference>
<proteinExistence type="predicted"/>
<dbReference type="Proteomes" id="UP001465976">
    <property type="component" value="Unassembled WGS sequence"/>
</dbReference>
<comment type="caution">
    <text evidence="2">The sequence shown here is derived from an EMBL/GenBank/DDBJ whole genome shotgun (WGS) entry which is preliminary data.</text>
</comment>
<feature type="region of interest" description="Disordered" evidence="1">
    <location>
        <begin position="1"/>
        <end position="33"/>
    </location>
</feature>
<name>A0ABR3EL60_9AGAR</name>